<protein>
    <submittedName>
        <fullName evidence="2">Uncharacterized protein</fullName>
    </submittedName>
</protein>
<keyword evidence="1" id="KW-0812">Transmembrane</keyword>
<evidence type="ECO:0000256" key="1">
    <source>
        <dbReference type="SAM" id="Phobius"/>
    </source>
</evidence>
<dbReference type="EMBL" id="WUUQ01000007">
    <property type="protein sequence ID" value="MXQ74456.1"/>
    <property type="molecule type" value="Genomic_DNA"/>
</dbReference>
<evidence type="ECO:0000313" key="3">
    <source>
        <dbReference type="Proteomes" id="UP000434036"/>
    </source>
</evidence>
<name>A0A6N8U8C7_9FIRM</name>
<comment type="caution">
    <text evidence="2">The sequence shown here is derived from an EMBL/GenBank/DDBJ whole genome shotgun (WGS) entry which is preliminary data.</text>
</comment>
<dbReference type="RefSeq" id="WP_160625842.1">
    <property type="nucleotide sequence ID" value="NZ_WUUQ01000007.1"/>
</dbReference>
<accession>A0A6N8U8C7</accession>
<evidence type="ECO:0000313" key="2">
    <source>
        <dbReference type="EMBL" id="MXQ74456.1"/>
    </source>
</evidence>
<dbReference type="Proteomes" id="UP000434036">
    <property type="component" value="Unassembled WGS sequence"/>
</dbReference>
<keyword evidence="3" id="KW-1185">Reference proteome</keyword>
<keyword evidence="1" id="KW-0472">Membrane</keyword>
<sequence length="48" mass="5817">MIECMGDVMSLLCLVSFPVLMIIMFFVSLLKKRRTKLIANREQYYREW</sequence>
<proteinExistence type="predicted"/>
<reference evidence="2 3" key="1">
    <citation type="submission" date="2019-12" db="EMBL/GenBank/DDBJ databases">
        <authorList>
            <person name="Yang R."/>
        </authorList>
    </citation>
    <scope>NUCLEOTIDE SEQUENCE [LARGE SCALE GENOMIC DNA]</scope>
    <source>
        <strain evidence="2 3">DONG20-135</strain>
    </source>
</reference>
<dbReference type="AlphaFoldDB" id="A0A6N8U8C7"/>
<keyword evidence="1" id="KW-1133">Transmembrane helix</keyword>
<feature type="transmembrane region" description="Helical" evidence="1">
    <location>
        <begin position="6"/>
        <end position="30"/>
    </location>
</feature>
<organism evidence="2 3">
    <name type="scientific">Copranaerobaculum intestinale</name>
    <dbReference type="NCBI Taxonomy" id="2692629"/>
    <lineage>
        <taxon>Bacteria</taxon>
        <taxon>Bacillati</taxon>
        <taxon>Bacillota</taxon>
        <taxon>Erysipelotrichia</taxon>
        <taxon>Erysipelotrichales</taxon>
        <taxon>Erysipelotrichaceae</taxon>
        <taxon>Copranaerobaculum</taxon>
    </lineage>
</organism>
<reference evidence="2 3" key="2">
    <citation type="submission" date="2020-01" db="EMBL/GenBank/DDBJ databases">
        <title>Clostridiaceae sp. nov. isolated from the gut of human by culturomics.</title>
        <authorList>
            <person name="Chang Y."/>
        </authorList>
    </citation>
    <scope>NUCLEOTIDE SEQUENCE [LARGE SCALE GENOMIC DNA]</scope>
    <source>
        <strain evidence="2 3">DONG20-135</strain>
    </source>
</reference>
<gene>
    <name evidence="2" type="ORF">GSF08_11015</name>
</gene>